<keyword evidence="7" id="KW-0067">ATP-binding</keyword>
<proteinExistence type="predicted"/>
<dbReference type="PROSITE" id="PS50109">
    <property type="entry name" value="HIS_KIN"/>
    <property type="match status" value="1"/>
</dbReference>
<dbReference type="EC" id="2.7.13.3" evidence="2"/>
<dbReference type="Gene3D" id="3.30.450.40">
    <property type="match status" value="1"/>
</dbReference>
<dbReference type="Pfam" id="PF13426">
    <property type="entry name" value="PAS_9"/>
    <property type="match status" value="1"/>
</dbReference>
<dbReference type="SUPFAM" id="SSF55874">
    <property type="entry name" value="ATPase domain of HSP90 chaperone/DNA topoisomerase II/histidine kinase"/>
    <property type="match status" value="1"/>
</dbReference>
<dbReference type="InterPro" id="IPR041664">
    <property type="entry name" value="AAA_16"/>
</dbReference>
<keyword evidence="3" id="KW-0597">Phosphoprotein</keyword>
<dbReference type="SMART" id="SM00091">
    <property type="entry name" value="PAS"/>
    <property type="match status" value="1"/>
</dbReference>
<dbReference type="InterPro" id="IPR000014">
    <property type="entry name" value="PAS"/>
</dbReference>
<dbReference type="Gene3D" id="3.30.450.20">
    <property type="entry name" value="PAS domain"/>
    <property type="match status" value="1"/>
</dbReference>
<dbReference type="SMART" id="SM00387">
    <property type="entry name" value="HATPase_c"/>
    <property type="match status" value="1"/>
</dbReference>
<dbReference type="InterPro" id="IPR004358">
    <property type="entry name" value="Sig_transdc_His_kin-like_C"/>
</dbReference>
<dbReference type="GO" id="GO:0016301">
    <property type="term" value="F:kinase activity"/>
    <property type="evidence" value="ECO:0007669"/>
    <property type="project" value="UniProtKB-KW"/>
</dbReference>
<dbReference type="Gene3D" id="1.10.510.10">
    <property type="entry name" value="Transferase(Phosphotransferase) domain 1"/>
    <property type="match status" value="1"/>
</dbReference>
<dbReference type="InterPro" id="IPR027417">
    <property type="entry name" value="P-loop_NTPase"/>
</dbReference>
<feature type="domain" description="Histidine kinase" evidence="5">
    <location>
        <begin position="1629"/>
        <end position="1845"/>
    </location>
</feature>
<comment type="caution">
    <text evidence="7">The sequence shown here is derived from an EMBL/GenBank/DDBJ whole genome shotgun (WGS) entry which is preliminary data.</text>
</comment>
<dbReference type="Pfam" id="PF00069">
    <property type="entry name" value="Pkinase"/>
    <property type="match status" value="1"/>
</dbReference>
<dbReference type="SUPFAM" id="SSF55781">
    <property type="entry name" value="GAF domain-like"/>
    <property type="match status" value="1"/>
</dbReference>
<dbReference type="SMART" id="SM00388">
    <property type="entry name" value="HisKA"/>
    <property type="match status" value="1"/>
</dbReference>
<reference evidence="8" key="1">
    <citation type="journal article" date="2019" name="Int. J. Syst. Evol. Microbiol.">
        <title>The Global Catalogue of Microorganisms (GCM) 10K type strain sequencing project: providing services to taxonomists for standard genome sequencing and annotation.</title>
        <authorList>
            <consortium name="The Broad Institute Genomics Platform"/>
            <consortium name="The Broad Institute Genome Sequencing Center for Infectious Disease"/>
            <person name="Wu L."/>
            <person name="Ma J."/>
        </authorList>
    </citation>
    <scope>NUCLEOTIDE SEQUENCE [LARGE SCALE GENOMIC DNA]</scope>
    <source>
        <strain evidence="8">JCM 19212</strain>
    </source>
</reference>
<dbReference type="PROSITE" id="PS50011">
    <property type="entry name" value="PROTEIN_KINASE_DOM"/>
    <property type="match status" value="1"/>
</dbReference>
<dbReference type="PANTHER" id="PTHR43642:SF1">
    <property type="entry name" value="HYBRID SIGNAL TRANSDUCTION HISTIDINE KINASE G"/>
    <property type="match status" value="1"/>
</dbReference>
<dbReference type="PANTHER" id="PTHR43642">
    <property type="entry name" value="HYBRID SIGNAL TRANSDUCTION HISTIDINE KINASE G"/>
    <property type="match status" value="1"/>
</dbReference>
<feature type="domain" description="PAS" evidence="6">
    <location>
        <begin position="1478"/>
        <end position="1534"/>
    </location>
</feature>
<dbReference type="CDD" id="cd00082">
    <property type="entry name" value="HisKA"/>
    <property type="match status" value="1"/>
</dbReference>
<dbReference type="InterPro" id="IPR011009">
    <property type="entry name" value="Kinase-like_dom_sf"/>
</dbReference>
<dbReference type="Pfam" id="PF02518">
    <property type="entry name" value="HATPase_c"/>
    <property type="match status" value="1"/>
</dbReference>
<dbReference type="InterPro" id="IPR003594">
    <property type="entry name" value="HATPase_dom"/>
</dbReference>
<dbReference type="SUPFAM" id="SSF52540">
    <property type="entry name" value="P-loop containing nucleoside triphosphate hydrolases"/>
    <property type="match status" value="1"/>
</dbReference>
<dbReference type="Pfam" id="PF13191">
    <property type="entry name" value="AAA_16"/>
    <property type="match status" value="1"/>
</dbReference>
<organism evidence="7 8">
    <name type="scientific">Lysobacter panacisoli</name>
    <dbReference type="NCBI Taxonomy" id="1255263"/>
    <lineage>
        <taxon>Bacteria</taxon>
        <taxon>Pseudomonadati</taxon>
        <taxon>Pseudomonadota</taxon>
        <taxon>Gammaproteobacteria</taxon>
        <taxon>Lysobacterales</taxon>
        <taxon>Lysobacteraceae</taxon>
        <taxon>Lysobacter</taxon>
    </lineage>
</organism>
<keyword evidence="7" id="KW-0808">Transferase</keyword>
<dbReference type="InterPro" id="IPR035965">
    <property type="entry name" value="PAS-like_dom_sf"/>
</dbReference>
<evidence type="ECO:0000313" key="7">
    <source>
        <dbReference type="EMBL" id="GAA5073667.1"/>
    </source>
</evidence>
<dbReference type="Proteomes" id="UP001501083">
    <property type="component" value="Unassembled WGS sequence"/>
</dbReference>
<keyword evidence="7" id="KW-0547">Nucleotide-binding</keyword>
<dbReference type="RefSeq" id="WP_158986458.1">
    <property type="nucleotide sequence ID" value="NZ_BAABKY010000002.1"/>
</dbReference>
<dbReference type="GO" id="GO:0005524">
    <property type="term" value="F:ATP binding"/>
    <property type="evidence" value="ECO:0007669"/>
    <property type="project" value="UniProtKB-KW"/>
</dbReference>
<dbReference type="InterPro" id="IPR053159">
    <property type="entry name" value="Hybrid_Histidine_Kinase"/>
</dbReference>
<dbReference type="InterPro" id="IPR029016">
    <property type="entry name" value="GAF-like_dom_sf"/>
</dbReference>
<dbReference type="SUPFAM" id="SSF47384">
    <property type="entry name" value="Homodimeric domain of signal transducing histidine kinase"/>
    <property type="match status" value="1"/>
</dbReference>
<dbReference type="Gene3D" id="1.10.287.130">
    <property type="match status" value="1"/>
</dbReference>
<evidence type="ECO:0000256" key="3">
    <source>
        <dbReference type="ARBA" id="ARBA00022553"/>
    </source>
</evidence>
<dbReference type="InterPro" id="IPR000719">
    <property type="entry name" value="Prot_kinase_dom"/>
</dbReference>
<dbReference type="SMART" id="SM00220">
    <property type="entry name" value="S_TKc"/>
    <property type="match status" value="1"/>
</dbReference>
<keyword evidence="8" id="KW-1185">Reference proteome</keyword>
<dbReference type="Pfam" id="PF00512">
    <property type="entry name" value="HisKA"/>
    <property type="match status" value="1"/>
</dbReference>
<gene>
    <name evidence="7" type="ORF">GCM10025759_15090</name>
</gene>
<dbReference type="EMBL" id="BAABKY010000002">
    <property type="protein sequence ID" value="GAA5073667.1"/>
    <property type="molecule type" value="Genomic_DNA"/>
</dbReference>
<evidence type="ECO:0000256" key="2">
    <source>
        <dbReference type="ARBA" id="ARBA00012438"/>
    </source>
</evidence>
<dbReference type="PROSITE" id="PS00108">
    <property type="entry name" value="PROTEIN_KINASE_ST"/>
    <property type="match status" value="1"/>
</dbReference>
<evidence type="ECO:0000313" key="8">
    <source>
        <dbReference type="Proteomes" id="UP001501083"/>
    </source>
</evidence>
<evidence type="ECO:0000256" key="1">
    <source>
        <dbReference type="ARBA" id="ARBA00000085"/>
    </source>
</evidence>
<dbReference type="Gene3D" id="3.40.50.300">
    <property type="entry name" value="P-loop containing nucleotide triphosphate hydrolases"/>
    <property type="match status" value="1"/>
</dbReference>
<dbReference type="Gene3D" id="3.30.565.10">
    <property type="entry name" value="Histidine kinase-like ATPase, C-terminal domain"/>
    <property type="match status" value="1"/>
</dbReference>
<dbReference type="SUPFAM" id="SSF56112">
    <property type="entry name" value="Protein kinase-like (PK-like)"/>
    <property type="match status" value="1"/>
</dbReference>
<dbReference type="InterPro" id="IPR005467">
    <property type="entry name" value="His_kinase_dom"/>
</dbReference>
<evidence type="ECO:0000259" key="6">
    <source>
        <dbReference type="PROSITE" id="PS50112"/>
    </source>
</evidence>
<dbReference type="PROSITE" id="PS50112">
    <property type="entry name" value="PAS"/>
    <property type="match status" value="1"/>
</dbReference>
<sequence>MTQTTLLDADREGADGDLLWDDGERGFHRRRHEAEDGSVLDCIAVVPLDERPSASVIARLNHEHALKAQLDGEWALRPLDLVREGGRMLLLLEHQEGIPLERLLDGRPMPPPRLLAIAVWLADAIGRLHATGLVHRDIKPANVLVSEREGRVWLIGFGVASRLPRERQSPDPPELIAGTLAYMAPEQTGRMNRSVDSRSDLYSLGVVLYRMATGVLPFTASDPMEWVHSHIARAPVPPRDRVADVPTAISDIVMRLLAKTPEGRYRTAKGVAHDLRHCLAMLERGEEADAFSLGERDHPDRLLIPEKLYGREIEINRLIHAFNDVVTGGAPALVLVAGYSGIGKSSVVNELHKVLVPPRGLFASGKFDQYKADIPYATFAQAFQQLVRPLLGKPEEELGHWREAFAKALGDNGALVLELVPELAPIIGEQPPVAELPAQEAQRRFQTMVRRFISVFARPEHPLALFLDDLQWLDSATLDLLGDLLTADDLRHVLLIGAYRDNEVTALHPLARKLEALAHVGANVTTVTLPPLARHHLQQLVAESLHEDAAHAGPLAALVHAKTAGNPFFAIQFLHALAEEDLLAFDHATSHWSWNRELTLAKGSSDNIVDLMVRKLSRLPPRTRKALQTFACLGNATTIETLCVINAASAQEVEADLWEALRQELVFRHNGTYRFAHDRVQEAAYSQVPTGERAAAHLRIGRLLAAHTPPERLEEVIFEIVNQLNRATHLLDSHDERVQLARFNLIAAQRARAASAYVSALNHLRAGRTLLEEQDWQQEYSLVFSLESLMAECELMTAELAAAEGRLEMLAGHARTRHDFAVVTRLRLTLFTTRSRGDLCVEVFLDYLRRNGTDWPARPSHEDVTREYDRIWTLLGDRSIEELVDSPLATDQDVLDMLDVFTEIVTPAFFFDENLSSLVLCRMVNLSLEHGPCDGSCFGFVFFATFAGPRFGNYRDGYRFGRLGYDLVEKRGLKRYQARTYIVFGNMVVPWFKPFSSGRDLIRRAFDTAFNMGDLTFAAYSWDALITNCLSAGDELAGIQTDAENGLAFAHKAGFGMVVDLCAAQVGLIRMLRGLTPTFGTFDDADYNEAQAEAHLTGSPVLALATFFYWTRKLQGRWFGGDIDEAVRAAENADRLLWTSPSQLETADFFFYGALAHAAQWHRVPVEQRQGHLDIVIAYHRQLEIWRDDCSVENFENRAALVAAEIARIEGRWPLAQELYELAVRSASVNGYVHNEAVACECAGHAFLARGQERAARGWLRDAQECYRRWGAGGKVRQLGRLHPWLEAAGSSTDATNTLLAPVDQLDLATVMRISQAVSSEIALDRLIDMVMRVAIEHAGAERGVLILPAGGGFRIEAEVVTRSDAVDVSLQRAELSPQRLPMSVFQYVVRTKEALLLNDAGNQGGPDAEPYFADNASRSILCLPLLKQARMTGVLYLENHLAADVFTPSRLAVLKLLASEAAISLENARLYEELQEREARVRRLFNSNIIGIFIWNLDGRILDGNEAFLRIVGYDAADLAEGRMGWKQLLPPEWDPDDDSIMEAMLATGVAPPFEGAYMRKDGNRVPVLIGAALFEGAPTEGVSFVLDLSDRVAAEAAAKDSLRRYHDAQLRLADANRVASIGQLSASIAHELNQPLSGIMTNASTCLRMLAVDPPAVDGAVETARRTIRDANRASEVIKRLRSLFSRKETSNERVDLNEAAGEVVALATNALVRNRVTLKCEFAADLPQVTGDRVQLQQVILNLLTNASDAMGGLEPGRPRQLLIRTWHEGDNACLSVRDTGIGLDPELLERYFEAFYTTKAEGMGVGLSVSRSIIERHHGHLRALANEDGGATFAFVIPLDIPEAT</sequence>
<dbReference type="CDD" id="cd00130">
    <property type="entry name" value="PAS"/>
    <property type="match status" value="1"/>
</dbReference>
<dbReference type="CDD" id="cd14014">
    <property type="entry name" value="STKc_PknB_like"/>
    <property type="match status" value="1"/>
</dbReference>
<dbReference type="InterPro" id="IPR003018">
    <property type="entry name" value="GAF"/>
</dbReference>
<keyword evidence="7" id="KW-0418">Kinase</keyword>
<dbReference type="InterPro" id="IPR036097">
    <property type="entry name" value="HisK_dim/P_sf"/>
</dbReference>
<protein>
    <recommendedName>
        <fullName evidence="2">histidine kinase</fullName>
        <ecNumber evidence="2">2.7.13.3</ecNumber>
    </recommendedName>
</protein>
<evidence type="ECO:0000259" key="5">
    <source>
        <dbReference type="PROSITE" id="PS50109"/>
    </source>
</evidence>
<comment type="catalytic activity">
    <reaction evidence="1">
        <text>ATP + protein L-histidine = ADP + protein N-phospho-L-histidine.</text>
        <dbReference type="EC" id="2.7.13.3"/>
    </reaction>
</comment>
<name>A0ABP9L917_9GAMM</name>
<evidence type="ECO:0000259" key="4">
    <source>
        <dbReference type="PROSITE" id="PS50011"/>
    </source>
</evidence>
<dbReference type="InterPro" id="IPR036890">
    <property type="entry name" value="HATPase_C_sf"/>
</dbReference>
<dbReference type="SMART" id="SM00065">
    <property type="entry name" value="GAF"/>
    <property type="match status" value="1"/>
</dbReference>
<accession>A0ABP9L917</accession>
<dbReference type="InterPro" id="IPR008271">
    <property type="entry name" value="Ser/Thr_kinase_AS"/>
</dbReference>
<dbReference type="PRINTS" id="PR00344">
    <property type="entry name" value="BCTRLSENSOR"/>
</dbReference>
<dbReference type="InterPro" id="IPR003661">
    <property type="entry name" value="HisK_dim/P_dom"/>
</dbReference>
<dbReference type="Pfam" id="PF01590">
    <property type="entry name" value="GAF"/>
    <property type="match status" value="1"/>
</dbReference>
<dbReference type="NCBIfam" id="TIGR00229">
    <property type="entry name" value="sensory_box"/>
    <property type="match status" value="1"/>
</dbReference>
<dbReference type="SUPFAM" id="SSF55785">
    <property type="entry name" value="PYP-like sensor domain (PAS domain)"/>
    <property type="match status" value="1"/>
</dbReference>
<feature type="domain" description="Protein kinase" evidence="4">
    <location>
        <begin position="4"/>
        <end position="276"/>
    </location>
</feature>